<proteinExistence type="predicted"/>
<dbReference type="InterPro" id="IPR036034">
    <property type="entry name" value="PDZ_sf"/>
</dbReference>
<dbReference type="SUPFAM" id="SSF50156">
    <property type="entry name" value="PDZ domain-like"/>
    <property type="match status" value="1"/>
</dbReference>
<dbReference type="Proteomes" id="UP000324832">
    <property type="component" value="Unassembled WGS sequence"/>
</dbReference>
<keyword evidence="2" id="KW-1185">Reference proteome</keyword>
<evidence type="ECO:0008006" key="3">
    <source>
        <dbReference type="Google" id="ProtNLM"/>
    </source>
</evidence>
<gene>
    <name evidence="1" type="ORF">LSINAPIS_LOCUS13484</name>
</gene>
<protein>
    <recommendedName>
        <fullName evidence="3">PDZ domain-containing protein</fullName>
    </recommendedName>
</protein>
<evidence type="ECO:0000313" key="1">
    <source>
        <dbReference type="EMBL" id="VVD03499.1"/>
    </source>
</evidence>
<accession>A0A5E4R0N8</accession>
<name>A0A5E4R0N8_9NEOP</name>
<sequence length="135" mass="15321">MPYQIRWLECKKLRSPRCVVPPRKLLGRLCKVHHSLYRVASVLAVIQTRASTEYYNTKVETGDVLLKVNGTDVNRFTTREVLKCLRLSSDPTHRSKRTCDDILPSGGAVLHASIPISKSQKPFHIDVMTGAKQRH</sequence>
<reference evidence="1 2" key="1">
    <citation type="submission" date="2017-07" db="EMBL/GenBank/DDBJ databases">
        <authorList>
            <person name="Talla V."/>
            <person name="Backstrom N."/>
        </authorList>
    </citation>
    <scope>NUCLEOTIDE SEQUENCE [LARGE SCALE GENOMIC DNA]</scope>
</reference>
<dbReference type="EMBL" id="FZQP02006776">
    <property type="protein sequence ID" value="VVD03499.1"/>
    <property type="molecule type" value="Genomic_DNA"/>
</dbReference>
<evidence type="ECO:0000313" key="2">
    <source>
        <dbReference type="Proteomes" id="UP000324832"/>
    </source>
</evidence>
<dbReference type="AlphaFoldDB" id="A0A5E4R0N8"/>
<organism evidence="1 2">
    <name type="scientific">Leptidea sinapis</name>
    <dbReference type="NCBI Taxonomy" id="189913"/>
    <lineage>
        <taxon>Eukaryota</taxon>
        <taxon>Metazoa</taxon>
        <taxon>Ecdysozoa</taxon>
        <taxon>Arthropoda</taxon>
        <taxon>Hexapoda</taxon>
        <taxon>Insecta</taxon>
        <taxon>Pterygota</taxon>
        <taxon>Neoptera</taxon>
        <taxon>Endopterygota</taxon>
        <taxon>Lepidoptera</taxon>
        <taxon>Glossata</taxon>
        <taxon>Ditrysia</taxon>
        <taxon>Papilionoidea</taxon>
        <taxon>Pieridae</taxon>
        <taxon>Dismorphiinae</taxon>
        <taxon>Leptidea</taxon>
    </lineage>
</organism>